<comment type="similarity">
    <text evidence="1 3">Belongs to the bacterial flagellin family.</text>
</comment>
<accession>A0A1G7ICC4</accession>
<dbReference type="InterPro" id="IPR046358">
    <property type="entry name" value="Flagellin_C"/>
</dbReference>
<sequence length="293" mass="29831">MLNSTTSLQQMLASLSNLSDQQTRISQEMSSGLRITSLGDDPVASGQAVTMADALRQDAAFLSTASSATNRMQTADTALGSVVSQLTSAISTATGAFNDTGNATTRATAAQSLTSIRDTIVSLANSSYGGAYLFSGSSAVTPFTEDASGNVTYTGNTDVTSVGLTSGGTVTTSLTGSDVFTASGASVFDALNNIITALQSGTTTDATSLVGGLRDALNNVISQRSTLNSAQSRISGESDYITAQKTNLQAQQSTLLSADTATLATELSAVTTQRSALLSTIAAVQKGSLFDYL</sequence>
<comment type="function">
    <text evidence="3">Flagellin is the subunit protein which polymerizes to form the filaments of bacterial flagella.</text>
</comment>
<dbReference type="GO" id="GO:0005198">
    <property type="term" value="F:structural molecule activity"/>
    <property type="evidence" value="ECO:0007669"/>
    <property type="project" value="UniProtKB-UniRule"/>
</dbReference>
<dbReference type="AlphaFoldDB" id="A0A1G7ICC4"/>
<dbReference type="Pfam" id="PF00669">
    <property type="entry name" value="Flagellin_N"/>
    <property type="match status" value="1"/>
</dbReference>
<dbReference type="Pfam" id="PF00700">
    <property type="entry name" value="Flagellin_C"/>
    <property type="match status" value="1"/>
</dbReference>
<dbReference type="OrthoDB" id="9758307at2"/>
<protein>
    <recommendedName>
        <fullName evidence="3">Flagellin</fullName>
    </recommendedName>
</protein>
<evidence type="ECO:0000313" key="7">
    <source>
        <dbReference type="Proteomes" id="UP000182427"/>
    </source>
</evidence>
<keyword evidence="6" id="KW-0969">Cilium</keyword>
<evidence type="ECO:0000256" key="1">
    <source>
        <dbReference type="ARBA" id="ARBA00005709"/>
    </source>
</evidence>
<evidence type="ECO:0000259" key="4">
    <source>
        <dbReference type="Pfam" id="PF00669"/>
    </source>
</evidence>
<evidence type="ECO:0000256" key="3">
    <source>
        <dbReference type="RuleBase" id="RU362073"/>
    </source>
</evidence>
<dbReference type="InterPro" id="IPR001492">
    <property type="entry name" value="Flagellin"/>
</dbReference>
<dbReference type="InterPro" id="IPR001029">
    <property type="entry name" value="Flagellin_N"/>
</dbReference>
<evidence type="ECO:0000256" key="2">
    <source>
        <dbReference type="ARBA" id="ARBA00023143"/>
    </source>
</evidence>
<keyword evidence="2 3" id="KW-0975">Bacterial flagellum</keyword>
<feature type="domain" description="Flagellin N-terminal" evidence="4">
    <location>
        <begin position="3"/>
        <end position="138"/>
    </location>
</feature>
<dbReference type="PANTHER" id="PTHR42792">
    <property type="entry name" value="FLAGELLIN"/>
    <property type="match status" value="1"/>
</dbReference>
<gene>
    <name evidence="6" type="ORF">SAMN05444167_1393</name>
</gene>
<proteinExistence type="inferred from homology"/>
<dbReference type="Gene3D" id="1.20.1330.10">
    <property type="entry name" value="f41 fragment of flagellin, N-terminal domain"/>
    <property type="match status" value="1"/>
</dbReference>
<keyword evidence="7" id="KW-1185">Reference proteome</keyword>
<organism evidence="6 7">
    <name type="scientific">Terriglobus roseus</name>
    <dbReference type="NCBI Taxonomy" id="392734"/>
    <lineage>
        <taxon>Bacteria</taxon>
        <taxon>Pseudomonadati</taxon>
        <taxon>Acidobacteriota</taxon>
        <taxon>Terriglobia</taxon>
        <taxon>Terriglobales</taxon>
        <taxon>Acidobacteriaceae</taxon>
        <taxon>Terriglobus</taxon>
    </lineage>
</organism>
<dbReference type="SUPFAM" id="SSF64518">
    <property type="entry name" value="Phase 1 flagellin"/>
    <property type="match status" value="1"/>
</dbReference>
<dbReference type="RefSeq" id="WP_083344501.1">
    <property type="nucleotide sequence ID" value="NZ_LT629690.1"/>
</dbReference>
<keyword evidence="6" id="KW-0966">Cell projection</keyword>
<name>A0A1G7ICC4_9BACT</name>
<feature type="domain" description="Flagellin C-terminal" evidence="5">
    <location>
        <begin position="213"/>
        <end position="293"/>
    </location>
</feature>
<dbReference type="GO" id="GO:0005576">
    <property type="term" value="C:extracellular region"/>
    <property type="evidence" value="ECO:0007669"/>
    <property type="project" value="UniProtKB-SubCell"/>
</dbReference>
<evidence type="ECO:0000259" key="5">
    <source>
        <dbReference type="Pfam" id="PF00700"/>
    </source>
</evidence>
<dbReference type="Proteomes" id="UP000182427">
    <property type="component" value="Chromosome I"/>
</dbReference>
<evidence type="ECO:0000313" key="6">
    <source>
        <dbReference type="EMBL" id="SDF10228.1"/>
    </source>
</evidence>
<comment type="subcellular location">
    <subcellularLocation>
        <location evidence="3">Secreted</location>
    </subcellularLocation>
    <subcellularLocation>
        <location evidence="3">Bacterial flagellum</location>
    </subcellularLocation>
</comment>
<reference evidence="7" key="1">
    <citation type="submission" date="2016-10" db="EMBL/GenBank/DDBJ databases">
        <authorList>
            <person name="Varghese N."/>
            <person name="Submissions S."/>
        </authorList>
    </citation>
    <scope>NUCLEOTIDE SEQUENCE [LARGE SCALE GENOMIC DNA]</scope>
    <source>
        <strain evidence="7">GAS232</strain>
    </source>
</reference>
<dbReference type="EMBL" id="LT629690">
    <property type="protein sequence ID" value="SDF10228.1"/>
    <property type="molecule type" value="Genomic_DNA"/>
</dbReference>
<dbReference type="PANTHER" id="PTHR42792:SF1">
    <property type="entry name" value="FLAGELLAR HOOK-ASSOCIATED PROTEIN 3"/>
    <property type="match status" value="1"/>
</dbReference>
<dbReference type="GO" id="GO:0009288">
    <property type="term" value="C:bacterial-type flagellum"/>
    <property type="evidence" value="ECO:0007669"/>
    <property type="project" value="UniProtKB-SubCell"/>
</dbReference>
<keyword evidence="6" id="KW-0282">Flagellum</keyword>
<keyword evidence="3" id="KW-0964">Secreted</keyword>